<reference evidence="1" key="1">
    <citation type="submission" date="2019-11" db="EMBL/GenBank/DDBJ databases">
        <title>Nori genome reveals adaptations in red seaweeds to the harsh intertidal environment.</title>
        <authorList>
            <person name="Wang D."/>
            <person name="Mao Y."/>
        </authorList>
    </citation>
    <scope>NUCLEOTIDE SEQUENCE</scope>
    <source>
        <tissue evidence="1">Gametophyte</tissue>
    </source>
</reference>
<dbReference type="EMBL" id="CM020619">
    <property type="protein sequence ID" value="KAK1866146.1"/>
    <property type="molecule type" value="Genomic_DNA"/>
</dbReference>
<organism evidence="1 2">
    <name type="scientific">Pyropia yezoensis</name>
    <name type="common">Susabi-nori</name>
    <name type="synonym">Porphyra yezoensis</name>
    <dbReference type="NCBI Taxonomy" id="2788"/>
    <lineage>
        <taxon>Eukaryota</taxon>
        <taxon>Rhodophyta</taxon>
        <taxon>Bangiophyceae</taxon>
        <taxon>Bangiales</taxon>
        <taxon>Bangiaceae</taxon>
        <taxon>Pyropia</taxon>
    </lineage>
</organism>
<comment type="caution">
    <text evidence="1">The sequence shown here is derived from an EMBL/GenBank/DDBJ whole genome shotgun (WGS) entry which is preliminary data.</text>
</comment>
<keyword evidence="2" id="KW-1185">Reference proteome</keyword>
<dbReference type="Proteomes" id="UP000798662">
    <property type="component" value="Chromosome 2"/>
</dbReference>
<sequence>MGSMYLREFARLTAHIVADEQVLDVPLDGAVMLLLHLSQVLTASWRRAIGTSPAHVQECAVGTLLLGSALLGFLYVTLKPCDPAAEFLRAESVVQMVFHPFPEDKKADKELMDADSCRMLEDFMMMTIFTARLDTLPFLAWVKKDGVLVKDVQQAASHLKSTMLRCTARGMRGMVTAWRSEA</sequence>
<proteinExistence type="predicted"/>
<evidence type="ECO:0000313" key="1">
    <source>
        <dbReference type="EMBL" id="KAK1866146.1"/>
    </source>
</evidence>
<gene>
    <name evidence="1" type="ORF">I4F81_008666</name>
</gene>
<protein>
    <submittedName>
        <fullName evidence="1">Uncharacterized protein</fullName>
    </submittedName>
</protein>
<name>A0ACC3C763_PYRYE</name>
<evidence type="ECO:0000313" key="2">
    <source>
        <dbReference type="Proteomes" id="UP000798662"/>
    </source>
</evidence>
<accession>A0ACC3C763</accession>